<evidence type="ECO:0000256" key="2">
    <source>
        <dbReference type="ARBA" id="ARBA00022723"/>
    </source>
</evidence>
<evidence type="ECO:0000256" key="6">
    <source>
        <dbReference type="ARBA" id="ARBA00023157"/>
    </source>
</evidence>
<dbReference type="Pfam" id="PF00629">
    <property type="entry name" value="MAM"/>
    <property type="match status" value="2"/>
</dbReference>
<dbReference type="InterPro" id="IPR013320">
    <property type="entry name" value="ConA-like_dom_sf"/>
</dbReference>
<evidence type="ECO:0000259" key="12">
    <source>
        <dbReference type="PROSITE" id="PS50060"/>
    </source>
</evidence>
<dbReference type="Gene3D" id="3.40.390.10">
    <property type="entry name" value="Collagenase (Catalytic Domain)"/>
    <property type="match status" value="1"/>
</dbReference>
<evidence type="ECO:0000256" key="7">
    <source>
        <dbReference type="PROSITE-ProRule" id="PRU00076"/>
    </source>
</evidence>
<dbReference type="SMART" id="SM00137">
    <property type="entry name" value="MAM"/>
    <property type="match status" value="1"/>
</dbReference>
<feature type="binding site" evidence="8">
    <location>
        <position position="219"/>
    </location>
    <ligand>
        <name>Zn(2+)</name>
        <dbReference type="ChEBI" id="CHEBI:29105"/>
        <note>catalytic</note>
    </ligand>
</feature>
<dbReference type="InterPro" id="IPR000742">
    <property type="entry name" value="EGF"/>
</dbReference>
<feature type="disulfide bond" evidence="7">
    <location>
        <begin position="500"/>
        <end position="509"/>
    </location>
</feature>
<feature type="disulfide bond" evidence="7">
    <location>
        <begin position="481"/>
        <end position="498"/>
    </location>
</feature>
<dbReference type="AlphaFoldDB" id="A0A8W8M938"/>
<keyword evidence="4 8" id="KW-0862">Zinc</keyword>
<feature type="domain" description="MAM" evidence="12">
    <location>
        <begin position="496"/>
        <end position="670"/>
    </location>
</feature>
<dbReference type="Proteomes" id="UP000005408">
    <property type="component" value="Unassembled WGS sequence"/>
</dbReference>
<dbReference type="PROSITE" id="PS50060">
    <property type="entry name" value="MAM_2"/>
    <property type="match status" value="2"/>
</dbReference>
<evidence type="ECO:0000313" key="14">
    <source>
        <dbReference type="EnsemblMetazoa" id="G31964.6:cds"/>
    </source>
</evidence>
<keyword evidence="15" id="KW-1185">Reference proteome</keyword>
<dbReference type="PANTHER" id="PTHR10127">
    <property type="entry name" value="DISCOIDIN, CUB, EGF, LAMININ , AND ZINC METALLOPROTEASE DOMAIN CONTAINING"/>
    <property type="match status" value="1"/>
</dbReference>
<dbReference type="InterPro" id="IPR035914">
    <property type="entry name" value="Sperma_CUB_dom_sf"/>
</dbReference>
<organism evidence="14 15">
    <name type="scientific">Magallana gigas</name>
    <name type="common">Pacific oyster</name>
    <name type="synonym">Crassostrea gigas</name>
    <dbReference type="NCBI Taxonomy" id="29159"/>
    <lineage>
        <taxon>Eukaryota</taxon>
        <taxon>Metazoa</taxon>
        <taxon>Spiralia</taxon>
        <taxon>Lophotrochozoa</taxon>
        <taxon>Mollusca</taxon>
        <taxon>Bivalvia</taxon>
        <taxon>Autobranchia</taxon>
        <taxon>Pteriomorphia</taxon>
        <taxon>Ostreida</taxon>
        <taxon>Ostreoidea</taxon>
        <taxon>Ostreidae</taxon>
        <taxon>Magallana</taxon>
    </lineage>
</organism>
<dbReference type="Pfam" id="PF01400">
    <property type="entry name" value="Astacin"/>
    <property type="match status" value="1"/>
</dbReference>
<sequence length="948" mass="105895">MWRDALHCLLVFCVVIVCEAAQIQDKPSNKKNFTKIKKDPKVLNKALLDSDSEEENWVERNVVFVKSVKTKPKNINKKLKKSKKGQLMDVHPKPDRKQMQKIKNTREKRIFVDEEEVKWRNKVIPYIIDLPTFSREYLYMSTNILKAEEAKAQSVIEEAVQKFNQAGCVTWVPYTNQNAYIRIKGDRQSCASHVGAYNAPDQPLYLYKGYCLTVETTLHEMMHAAGSLHEQSRLQDREFFISTIWPRTSSAINFFGYQLTNAREYDLGSVLQYNLYYFTLVDPDLSYLVTNSHNDLSFNDKAELNSFYGCADSCSNPPVCQNTGFVKQTGGSCSCECPEGLTGADCSQVETSPGCGGVIDMDVHVAHNIVLSPYNTGMMCTWLFKGAEKTRMDVVIHSMDLPVSTQNACYHALEIRDYLPGSPGKLVCGQTDFAYFVRKRVGPQNMLIIRFDSATYSDVTPGSGFNMTVRTLASACTSSPCKYPATCHDGYNTTQYSCECENGYSGTHCDEVEAGATVWDSFEDDLTTLMRNNPTGSDMIWSVGKEMTTASEGYVMAELISPYVRSVPASGSIAKMETSVRFKSGDRCLRFQLFLSYPTGTDRTTLKVIIKDGSTVKSTHSFTDATGYKWREVSIDLPAVDDLKVEFEGVYGNEKLAIDRVRIQPQLCSVLDPCESTQCVNGDCTTLLTSSDPVCVCPEYYSGDLCETHVCDNNDCQNGGVCVPETTEKYHCDCPEQYSGLLCKIHVCANHTCVNGDCFATSSKTWECRCNDGWKGQNCDVVDIVYTCSFELEDDPDCFLVEDINDDFDFTRNYGSTPDRRTGPSYAWLGSYYKYTEASGRSPGDVASLISNVAFPSGPYCLYFYLHTYGSDIGSIYVILKTNNGAEEVKFSSSGPRDDFWWRTYNIDLSLDSTTQIVIKTVRGGSGRRDKGLGDIAIDNINLTPGGC</sequence>
<feature type="disulfide bond" evidence="7">
    <location>
        <begin position="734"/>
        <end position="743"/>
    </location>
</feature>
<evidence type="ECO:0000259" key="11">
    <source>
        <dbReference type="PROSITE" id="PS50026"/>
    </source>
</evidence>
<keyword evidence="1 8" id="KW-0645">Protease</keyword>
<evidence type="ECO:0000256" key="8">
    <source>
        <dbReference type="PROSITE-ProRule" id="PRU01211"/>
    </source>
</evidence>
<feature type="domain" description="MAM" evidence="12">
    <location>
        <begin position="786"/>
        <end position="948"/>
    </location>
</feature>
<comment type="cofactor">
    <cofactor evidence="8 9">
        <name>Zn(2+)</name>
        <dbReference type="ChEBI" id="CHEBI:29105"/>
    </cofactor>
    <text evidence="8 9">Binds 1 zinc ion per subunit.</text>
</comment>
<dbReference type="PROSITE" id="PS01186">
    <property type="entry name" value="EGF_2"/>
    <property type="match status" value="2"/>
</dbReference>
<dbReference type="InterPro" id="IPR001506">
    <property type="entry name" value="Peptidase_M12A"/>
</dbReference>
<keyword evidence="3 8" id="KW-0378">Hydrolase</keyword>
<dbReference type="InterPro" id="IPR006026">
    <property type="entry name" value="Peptidase_Metallo"/>
</dbReference>
<name>A0A8W8M938_MAGGI</name>
<dbReference type="SUPFAM" id="SSF57196">
    <property type="entry name" value="EGF/Laminin"/>
    <property type="match status" value="4"/>
</dbReference>
<dbReference type="EC" id="3.4.24.-" evidence="9"/>
<dbReference type="GO" id="GO:0008270">
    <property type="term" value="F:zinc ion binding"/>
    <property type="evidence" value="ECO:0007669"/>
    <property type="project" value="UniProtKB-UniRule"/>
</dbReference>
<evidence type="ECO:0000256" key="5">
    <source>
        <dbReference type="ARBA" id="ARBA00023049"/>
    </source>
</evidence>
<dbReference type="PRINTS" id="PR00480">
    <property type="entry name" value="ASTACIN"/>
</dbReference>
<keyword evidence="6 7" id="KW-1015">Disulfide bond</keyword>
<feature type="active site" evidence="8">
    <location>
        <position position="220"/>
    </location>
</feature>
<dbReference type="SMART" id="SM00235">
    <property type="entry name" value="ZnMc"/>
    <property type="match status" value="1"/>
</dbReference>
<dbReference type="InterPro" id="IPR000998">
    <property type="entry name" value="MAM_dom"/>
</dbReference>
<evidence type="ECO:0000259" key="13">
    <source>
        <dbReference type="PROSITE" id="PS51864"/>
    </source>
</evidence>
<comment type="caution">
    <text evidence="7">Lacks conserved residue(s) required for the propagation of feature annotation.</text>
</comment>
<dbReference type="GO" id="GO:0016020">
    <property type="term" value="C:membrane"/>
    <property type="evidence" value="ECO:0007669"/>
    <property type="project" value="InterPro"/>
</dbReference>
<keyword evidence="2 8" id="KW-0479">Metal-binding</keyword>
<dbReference type="GO" id="GO:0004222">
    <property type="term" value="F:metalloendopeptidase activity"/>
    <property type="evidence" value="ECO:0007669"/>
    <property type="project" value="UniProtKB-UniRule"/>
</dbReference>
<dbReference type="GO" id="GO:0006508">
    <property type="term" value="P:proteolysis"/>
    <property type="evidence" value="ECO:0007669"/>
    <property type="project" value="UniProtKB-KW"/>
</dbReference>
<dbReference type="PROSITE" id="PS00022">
    <property type="entry name" value="EGF_1"/>
    <property type="match status" value="4"/>
</dbReference>
<dbReference type="CDD" id="cd06263">
    <property type="entry name" value="MAM"/>
    <property type="match status" value="1"/>
</dbReference>
<feature type="domain" description="CUB" evidence="10">
    <location>
        <begin position="355"/>
        <end position="472"/>
    </location>
</feature>
<dbReference type="InterPro" id="IPR000859">
    <property type="entry name" value="CUB_dom"/>
</dbReference>
<evidence type="ECO:0000256" key="1">
    <source>
        <dbReference type="ARBA" id="ARBA00022670"/>
    </source>
</evidence>
<accession>A0A8W8M938</accession>
<reference evidence="14" key="1">
    <citation type="submission" date="2022-08" db="UniProtKB">
        <authorList>
            <consortium name="EnsemblMetazoa"/>
        </authorList>
    </citation>
    <scope>IDENTIFICATION</scope>
    <source>
        <strain evidence="14">05x7-T-G4-1.051#20</strain>
    </source>
</reference>
<feature type="binding site" evidence="8">
    <location>
        <position position="223"/>
    </location>
    <ligand>
        <name>Zn(2+)</name>
        <dbReference type="ChEBI" id="CHEBI:29105"/>
        <note>catalytic</note>
    </ligand>
</feature>
<evidence type="ECO:0000259" key="10">
    <source>
        <dbReference type="PROSITE" id="PS01180"/>
    </source>
</evidence>
<dbReference type="Gene3D" id="2.60.120.290">
    <property type="entry name" value="Spermadhesin, CUB domain"/>
    <property type="match status" value="1"/>
</dbReference>
<feature type="binding site" evidence="8">
    <location>
        <position position="229"/>
    </location>
    <ligand>
        <name>Zn(2+)</name>
        <dbReference type="ChEBI" id="CHEBI:29105"/>
        <note>catalytic</note>
    </ligand>
</feature>
<evidence type="ECO:0000256" key="9">
    <source>
        <dbReference type="RuleBase" id="RU361183"/>
    </source>
</evidence>
<dbReference type="PROSITE" id="PS01180">
    <property type="entry name" value="CUB"/>
    <property type="match status" value="1"/>
</dbReference>
<evidence type="ECO:0000313" key="15">
    <source>
        <dbReference type="Proteomes" id="UP000005408"/>
    </source>
</evidence>
<feature type="signal peptide" evidence="9">
    <location>
        <begin position="1"/>
        <end position="20"/>
    </location>
</feature>
<keyword evidence="5 8" id="KW-0482">Metalloprotease</keyword>
<feature type="domain" description="Peptidase M12A" evidence="13">
    <location>
        <begin position="100"/>
        <end position="311"/>
    </location>
</feature>
<feature type="domain" description="EGF-like" evidence="11">
    <location>
        <begin position="472"/>
        <end position="510"/>
    </location>
</feature>
<dbReference type="InterPro" id="IPR024079">
    <property type="entry name" value="MetalloPept_cat_dom_sf"/>
</dbReference>
<dbReference type="Pfam" id="PF00008">
    <property type="entry name" value="EGF"/>
    <property type="match status" value="1"/>
</dbReference>
<evidence type="ECO:0000256" key="3">
    <source>
        <dbReference type="ARBA" id="ARBA00022801"/>
    </source>
</evidence>
<dbReference type="PANTHER" id="PTHR10127:SF780">
    <property type="entry name" value="METALLOENDOPEPTIDASE"/>
    <property type="match status" value="1"/>
</dbReference>
<dbReference type="SUPFAM" id="SSF49899">
    <property type="entry name" value="Concanavalin A-like lectins/glucanases"/>
    <property type="match status" value="2"/>
</dbReference>
<evidence type="ECO:0000256" key="4">
    <source>
        <dbReference type="ARBA" id="ARBA00022833"/>
    </source>
</evidence>
<dbReference type="PROSITE" id="PS50026">
    <property type="entry name" value="EGF_3"/>
    <property type="match status" value="2"/>
</dbReference>
<dbReference type="SMART" id="SM00181">
    <property type="entry name" value="EGF"/>
    <property type="match status" value="5"/>
</dbReference>
<keyword evidence="9" id="KW-0732">Signal</keyword>
<dbReference type="Gene3D" id="2.60.120.200">
    <property type="match status" value="2"/>
</dbReference>
<dbReference type="Gene3D" id="2.10.25.10">
    <property type="entry name" value="Laminin"/>
    <property type="match status" value="4"/>
</dbReference>
<proteinExistence type="predicted"/>
<dbReference type="SUPFAM" id="SSF49854">
    <property type="entry name" value="Spermadhesin, CUB domain"/>
    <property type="match status" value="1"/>
</dbReference>
<dbReference type="SUPFAM" id="SSF55486">
    <property type="entry name" value="Metalloproteases ('zincins'), catalytic domain"/>
    <property type="match status" value="1"/>
</dbReference>
<dbReference type="CDD" id="cd00054">
    <property type="entry name" value="EGF_CA"/>
    <property type="match status" value="3"/>
</dbReference>
<protein>
    <recommendedName>
        <fullName evidence="9">Metalloendopeptidase</fullName>
        <ecNumber evidence="9">3.4.24.-</ecNumber>
    </recommendedName>
</protein>
<dbReference type="EnsemblMetazoa" id="G31964.6">
    <property type="protein sequence ID" value="G31964.6:cds"/>
    <property type="gene ID" value="G31964"/>
</dbReference>
<feature type="chain" id="PRO_5036518014" description="Metalloendopeptidase" evidence="9">
    <location>
        <begin position="21"/>
        <end position="948"/>
    </location>
</feature>
<feature type="domain" description="EGF-like" evidence="11">
    <location>
        <begin position="707"/>
        <end position="744"/>
    </location>
</feature>
<keyword evidence="7" id="KW-0245">EGF-like domain</keyword>
<dbReference type="PROSITE" id="PS51864">
    <property type="entry name" value="ASTACIN"/>
    <property type="match status" value="1"/>
</dbReference>